<evidence type="ECO:0000313" key="2">
    <source>
        <dbReference type="EMBL" id="TGJ83298.1"/>
    </source>
</evidence>
<dbReference type="EMBL" id="SKBN01000098">
    <property type="protein sequence ID" value="TGJ83298.1"/>
    <property type="molecule type" value="Genomic_DNA"/>
</dbReference>
<feature type="signal peptide" evidence="1">
    <location>
        <begin position="1"/>
        <end position="29"/>
    </location>
</feature>
<name>A0A4Z0YTD7_9PEZI</name>
<dbReference type="OrthoDB" id="2342176at2759"/>
<comment type="caution">
    <text evidence="2">The sequence shown here is derived from an EMBL/GenBank/DDBJ whole genome shotgun (WGS) entry which is preliminary data.</text>
</comment>
<evidence type="ECO:0008006" key="4">
    <source>
        <dbReference type="Google" id="ProtNLM"/>
    </source>
</evidence>
<sequence>MFPLQHLQATRLTRISTILLLALTSLATAMTTPSTAITTDETPNLARRQEMSSGSSCDGSEGQWNCMTTSFQRCGSGRWSEVQQCALGTHCSPSGLTYQFHVDFADGYLGAAPPTTSRASIGSALADWLLLCGLAIALSWS</sequence>
<keyword evidence="1" id="KW-0732">Signal</keyword>
<feature type="chain" id="PRO_5021270370" description="Extracellular membrane protein CFEM domain-containing protein" evidence="1">
    <location>
        <begin position="30"/>
        <end position="141"/>
    </location>
</feature>
<proteinExistence type="predicted"/>
<evidence type="ECO:0000313" key="3">
    <source>
        <dbReference type="Proteomes" id="UP000297716"/>
    </source>
</evidence>
<reference evidence="2 3" key="1">
    <citation type="submission" date="2019-03" db="EMBL/GenBank/DDBJ databases">
        <title>Draft genome sequence of Xylaria hypoxylon DSM 108379, a ubiquitous saprotrophic-parasitic fungi on hardwood.</title>
        <authorList>
            <person name="Buettner E."/>
            <person name="Leonhardt S."/>
            <person name="Gebauer A.M."/>
            <person name="Liers C."/>
            <person name="Hofrichter M."/>
            <person name="Kellner H."/>
        </authorList>
    </citation>
    <scope>NUCLEOTIDE SEQUENCE [LARGE SCALE GENOMIC DNA]</scope>
    <source>
        <strain evidence="2 3">DSM 108379</strain>
    </source>
</reference>
<organism evidence="2 3">
    <name type="scientific">Xylaria hypoxylon</name>
    <dbReference type="NCBI Taxonomy" id="37992"/>
    <lineage>
        <taxon>Eukaryota</taxon>
        <taxon>Fungi</taxon>
        <taxon>Dikarya</taxon>
        <taxon>Ascomycota</taxon>
        <taxon>Pezizomycotina</taxon>
        <taxon>Sordariomycetes</taxon>
        <taxon>Xylariomycetidae</taxon>
        <taxon>Xylariales</taxon>
        <taxon>Xylariaceae</taxon>
        <taxon>Xylaria</taxon>
    </lineage>
</organism>
<protein>
    <recommendedName>
        <fullName evidence="4">Extracellular membrane protein CFEM domain-containing protein</fullName>
    </recommendedName>
</protein>
<keyword evidence="3" id="KW-1185">Reference proteome</keyword>
<gene>
    <name evidence="2" type="ORF">E0Z10_g5437</name>
</gene>
<dbReference type="AlphaFoldDB" id="A0A4Z0YTD7"/>
<accession>A0A4Z0YTD7</accession>
<dbReference type="Proteomes" id="UP000297716">
    <property type="component" value="Unassembled WGS sequence"/>
</dbReference>
<evidence type="ECO:0000256" key="1">
    <source>
        <dbReference type="SAM" id="SignalP"/>
    </source>
</evidence>